<dbReference type="CDD" id="cd00146">
    <property type="entry name" value="PKD"/>
    <property type="match status" value="2"/>
</dbReference>
<evidence type="ECO:0000256" key="1">
    <source>
        <dbReference type="SAM" id="Phobius"/>
    </source>
</evidence>
<keyword evidence="1" id="KW-0812">Transmembrane</keyword>
<dbReference type="InterPro" id="IPR035986">
    <property type="entry name" value="PKD_dom_sf"/>
</dbReference>
<dbReference type="AlphaFoldDB" id="A0A936NDR9"/>
<organism evidence="3 4">
    <name type="scientific">Candidatus Neomicrothrix subdominans</name>
    <dbReference type="NCBI Taxonomy" id="2954438"/>
    <lineage>
        <taxon>Bacteria</taxon>
        <taxon>Bacillati</taxon>
        <taxon>Actinomycetota</taxon>
        <taxon>Acidimicrobiia</taxon>
        <taxon>Acidimicrobiales</taxon>
        <taxon>Microthrixaceae</taxon>
        <taxon>Candidatus Neomicrothrix</taxon>
    </lineage>
</organism>
<reference evidence="3 4" key="1">
    <citation type="submission" date="2020-10" db="EMBL/GenBank/DDBJ databases">
        <title>Connecting structure to function with the recovery of over 1000 high-quality activated sludge metagenome-assembled genomes encoding full-length rRNA genes using long-read sequencing.</title>
        <authorList>
            <person name="Singleton C.M."/>
            <person name="Petriglieri F."/>
            <person name="Kristensen J.M."/>
            <person name="Kirkegaard R.H."/>
            <person name="Michaelsen T.Y."/>
            <person name="Andersen M.H."/>
            <person name="Karst S.M."/>
            <person name="Dueholm M.S."/>
            <person name="Nielsen P.H."/>
            <person name="Albertsen M."/>
        </authorList>
    </citation>
    <scope>NUCLEOTIDE SEQUENCE [LARGE SCALE GENOMIC DNA]</scope>
    <source>
        <strain evidence="3">Lyne_18-Q3-R50-59_MAXAC.006</strain>
    </source>
</reference>
<protein>
    <submittedName>
        <fullName evidence="3">PKD domain-containing protein</fullName>
    </submittedName>
</protein>
<dbReference type="SMART" id="SM00089">
    <property type="entry name" value="PKD"/>
    <property type="match status" value="2"/>
</dbReference>
<evidence type="ECO:0000259" key="2">
    <source>
        <dbReference type="PROSITE" id="PS50093"/>
    </source>
</evidence>
<keyword evidence="1" id="KW-0472">Membrane</keyword>
<dbReference type="Proteomes" id="UP000727993">
    <property type="component" value="Unassembled WGS sequence"/>
</dbReference>
<evidence type="ECO:0000313" key="4">
    <source>
        <dbReference type="Proteomes" id="UP000727993"/>
    </source>
</evidence>
<name>A0A936NDR9_9ACTN</name>
<dbReference type="InterPro" id="IPR013783">
    <property type="entry name" value="Ig-like_fold"/>
</dbReference>
<dbReference type="EMBL" id="JADJZA010000006">
    <property type="protein sequence ID" value="MBK9296989.1"/>
    <property type="molecule type" value="Genomic_DNA"/>
</dbReference>
<dbReference type="Gene3D" id="2.60.40.10">
    <property type="entry name" value="Immunoglobulins"/>
    <property type="match status" value="2"/>
</dbReference>
<feature type="domain" description="PKD" evidence="2">
    <location>
        <begin position="408"/>
        <end position="456"/>
    </location>
</feature>
<dbReference type="Pfam" id="PF18911">
    <property type="entry name" value="PKD_4"/>
    <property type="match status" value="2"/>
</dbReference>
<dbReference type="GO" id="GO:0005975">
    <property type="term" value="P:carbohydrate metabolic process"/>
    <property type="evidence" value="ECO:0007669"/>
    <property type="project" value="UniProtKB-ARBA"/>
</dbReference>
<gene>
    <name evidence="3" type="ORF">IPN02_09155</name>
</gene>
<accession>A0A936NDR9</accession>
<feature type="domain" description="PKD" evidence="2">
    <location>
        <begin position="277"/>
        <end position="363"/>
    </location>
</feature>
<dbReference type="InterPro" id="IPR022409">
    <property type="entry name" value="PKD/Chitinase_dom"/>
</dbReference>
<dbReference type="SUPFAM" id="SSF49299">
    <property type="entry name" value="PKD domain"/>
    <property type="match status" value="2"/>
</dbReference>
<dbReference type="PROSITE" id="PS50093">
    <property type="entry name" value="PKD"/>
    <property type="match status" value="2"/>
</dbReference>
<comment type="caution">
    <text evidence="3">The sequence shown here is derived from an EMBL/GenBank/DDBJ whole genome shotgun (WGS) entry which is preliminary data.</text>
</comment>
<dbReference type="InterPro" id="IPR000601">
    <property type="entry name" value="PKD_dom"/>
</dbReference>
<keyword evidence="1" id="KW-1133">Transmembrane helix</keyword>
<feature type="transmembrane region" description="Helical" evidence="1">
    <location>
        <begin position="21"/>
        <end position="44"/>
    </location>
</feature>
<sequence length="582" mass="62232">MTNSTQLDRKSARAHRGQGGFGMLEAIIGMVMVALLIGAGATGLRTLQSASREANLTARMDAVVVGASEALRETPYQECANEATYQDAILVADDARLDDQNLSRQTASGKPTIEVTSVESETCGTPAGDNGRQKVNLKVTNNGKSRTAKVTKFDETRRLRLPIASIDPSVPQTKDGDIRMVFSFTAKQSTSFYPLYKFEWNCDATAPPAGVSVPGTAVTDETELPGDQMFCEYTAGPNDKEVTVKLRVTDDKEQSSEDSVTITVPKRTEPRLSPVAAAAVASGGGSTGSPGASFSFSSAGTLSPYGTPLNYSWDFGDPQSGSSNGSISQNPSHTFYWAGNYVVTMTVTDELGLTSSANVPITIDPIDIPLPLASFPEPSPAPGEFHPYTPISFDGTSSRAHPDVAVSSYYWDFGDGTTATGGIVTHAYSTANPYVVELTVKDASGQTSSVTQVVMVKPLSPPSNFRATGSRAKIPWIRTGYIDFAWTPVQSAPGENLVLEIEIQPAPSSLCWDGFTRNDSDGIIQSSGRYRWEEPNLNLLNLGKTFCAGSTYPYRARLFNKNAPRMTGVNPGPDSPIQYRGV</sequence>
<proteinExistence type="predicted"/>
<evidence type="ECO:0000313" key="3">
    <source>
        <dbReference type="EMBL" id="MBK9296989.1"/>
    </source>
</evidence>